<dbReference type="OrthoDB" id="649093at2"/>
<organism evidence="2 3">
    <name type="scientific">Flavobacterium fluvii</name>
    <dbReference type="NCBI Taxonomy" id="468056"/>
    <lineage>
        <taxon>Bacteria</taxon>
        <taxon>Pseudomonadati</taxon>
        <taxon>Bacteroidota</taxon>
        <taxon>Flavobacteriia</taxon>
        <taxon>Flavobacteriales</taxon>
        <taxon>Flavobacteriaceae</taxon>
        <taxon>Flavobacterium</taxon>
    </lineage>
</organism>
<evidence type="ECO:0000259" key="1">
    <source>
        <dbReference type="Pfam" id="PF03544"/>
    </source>
</evidence>
<dbReference type="SUPFAM" id="SSF82185">
    <property type="entry name" value="Histone H3 K4-specific methyltransferase SET7/9 N-terminal domain"/>
    <property type="match status" value="1"/>
</dbReference>
<accession>A0A1M5G842</accession>
<dbReference type="RefSeq" id="WP_073368526.1">
    <property type="nucleotide sequence ID" value="NZ_FQWB01000001.1"/>
</dbReference>
<dbReference type="GO" id="GO:0055085">
    <property type="term" value="P:transmembrane transport"/>
    <property type="evidence" value="ECO:0007669"/>
    <property type="project" value="InterPro"/>
</dbReference>
<evidence type="ECO:0000313" key="2">
    <source>
        <dbReference type="EMBL" id="SHF99899.1"/>
    </source>
</evidence>
<dbReference type="GO" id="GO:0098797">
    <property type="term" value="C:plasma membrane protein complex"/>
    <property type="evidence" value="ECO:0007669"/>
    <property type="project" value="TreeGrafter"/>
</dbReference>
<dbReference type="InterPro" id="IPR037682">
    <property type="entry name" value="TonB_C"/>
</dbReference>
<dbReference type="Gene3D" id="2.20.110.10">
    <property type="entry name" value="Histone H3 K4-specific methyltransferase SET7/9 N-terminal domain"/>
    <property type="match status" value="1"/>
</dbReference>
<proteinExistence type="predicted"/>
<evidence type="ECO:0000313" key="3">
    <source>
        <dbReference type="Proteomes" id="UP000184516"/>
    </source>
</evidence>
<dbReference type="PANTHER" id="PTHR33446">
    <property type="entry name" value="PROTEIN TONB-RELATED"/>
    <property type="match status" value="1"/>
</dbReference>
<dbReference type="Gene3D" id="3.30.1150.10">
    <property type="match status" value="1"/>
</dbReference>
<dbReference type="Pfam" id="PF03544">
    <property type="entry name" value="TonB_C"/>
    <property type="match status" value="1"/>
</dbReference>
<name>A0A1M5G842_9FLAO</name>
<reference evidence="3" key="1">
    <citation type="submission" date="2016-11" db="EMBL/GenBank/DDBJ databases">
        <authorList>
            <person name="Varghese N."/>
            <person name="Submissions S."/>
        </authorList>
    </citation>
    <scope>NUCLEOTIDE SEQUENCE [LARGE SCALE GENOMIC DNA]</scope>
    <source>
        <strain evidence="3">DSM 19978</strain>
    </source>
</reference>
<dbReference type="InterPro" id="IPR051045">
    <property type="entry name" value="TonB-dependent_transducer"/>
</dbReference>
<keyword evidence="3" id="KW-1185">Reference proteome</keyword>
<dbReference type="GO" id="GO:0031992">
    <property type="term" value="F:energy transducer activity"/>
    <property type="evidence" value="ECO:0007669"/>
    <property type="project" value="TreeGrafter"/>
</dbReference>
<dbReference type="AlphaFoldDB" id="A0A1M5G842"/>
<dbReference type="STRING" id="468056.SAMN05443549_1011138"/>
<dbReference type="SUPFAM" id="SSF74653">
    <property type="entry name" value="TolA/TonB C-terminal domain"/>
    <property type="match status" value="1"/>
</dbReference>
<gene>
    <name evidence="2" type="ORF">SAMN05443549_1011138</name>
</gene>
<protein>
    <submittedName>
        <fullName evidence="2">Antitoxin component YwqK of the YwqJK toxin-antitoxin module</fullName>
    </submittedName>
</protein>
<sequence>MKPILLTILFLFVPKLCISQVSKNNELILSQTDKFVYLDSTNQETKSKNYLYIRVIRDSKLNKKRYAVQEYYRSGEMRMEGTSETNSGNTKEGIFTYYYKNTNKKSLTNYVKGRENGIDLEWYENGSKKLEGEYIEDEKKMTAIHKINQFWDENGVPKIVDGNGIFEDKDENGYEKGEVKNGFKDGIWEGSFKNSKCTYKETYKNGKLISGESVDNNNISYNYTEIETKPEFKSGIMDFYKYLSKNYRLPNMPQGTKGKVYITFVVDKDGKIVEPRVLRDLGYGTGEEAIRVLNNCDKWTPAKQRGQEVRCSYSLPISIQN</sequence>
<dbReference type="PANTHER" id="PTHR33446:SF2">
    <property type="entry name" value="PROTEIN TONB"/>
    <property type="match status" value="1"/>
</dbReference>
<dbReference type="EMBL" id="FQWB01000001">
    <property type="protein sequence ID" value="SHF99899.1"/>
    <property type="molecule type" value="Genomic_DNA"/>
</dbReference>
<feature type="domain" description="TonB C-terminal" evidence="1">
    <location>
        <begin position="254"/>
        <end position="317"/>
    </location>
</feature>
<dbReference type="Proteomes" id="UP000184516">
    <property type="component" value="Unassembled WGS sequence"/>
</dbReference>